<feature type="non-terminal residue" evidence="1">
    <location>
        <position position="1"/>
    </location>
</feature>
<accession>A0A0G0NDP9</accession>
<gene>
    <name evidence="1" type="ORF">UT42_C0044G0012</name>
</gene>
<dbReference type="AlphaFoldDB" id="A0A0G0NDP9"/>
<proteinExistence type="predicted"/>
<organism evidence="1 2">
    <name type="scientific">Candidatus Falkowbacteria bacterium GW2011_GWA2_39_24</name>
    <dbReference type="NCBI Taxonomy" id="1618634"/>
    <lineage>
        <taxon>Bacteria</taxon>
        <taxon>Candidatus Falkowiibacteriota</taxon>
    </lineage>
</organism>
<dbReference type="Proteomes" id="UP000034048">
    <property type="component" value="Unassembled WGS sequence"/>
</dbReference>
<comment type="caution">
    <text evidence="1">The sequence shown here is derived from an EMBL/GenBank/DDBJ whole genome shotgun (WGS) entry which is preliminary data.</text>
</comment>
<sequence>IDKTELILGFLPDDANCGPDEKIVVIDRHVLIKAKDNIPIK</sequence>
<evidence type="ECO:0000313" key="1">
    <source>
        <dbReference type="EMBL" id="KKR13593.1"/>
    </source>
</evidence>
<dbReference type="EMBL" id="LBWS01000044">
    <property type="protein sequence ID" value="KKR13593.1"/>
    <property type="molecule type" value="Genomic_DNA"/>
</dbReference>
<name>A0A0G0NDP9_9BACT</name>
<protein>
    <submittedName>
        <fullName evidence="1">Uncharacterized protein</fullName>
    </submittedName>
</protein>
<reference evidence="1 2" key="1">
    <citation type="journal article" date="2015" name="Nature">
        <title>rRNA introns, odd ribosomes, and small enigmatic genomes across a large radiation of phyla.</title>
        <authorList>
            <person name="Brown C.T."/>
            <person name="Hug L.A."/>
            <person name="Thomas B.C."/>
            <person name="Sharon I."/>
            <person name="Castelle C.J."/>
            <person name="Singh A."/>
            <person name="Wilkins M.J."/>
            <person name="Williams K.H."/>
            <person name="Banfield J.F."/>
        </authorList>
    </citation>
    <scope>NUCLEOTIDE SEQUENCE [LARGE SCALE GENOMIC DNA]</scope>
</reference>
<evidence type="ECO:0000313" key="2">
    <source>
        <dbReference type="Proteomes" id="UP000034048"/>
    </source>
</evidence>